<keyword evidence="12" id="KW-1185">Reference proteome</keyword>
<feature type="non-terminal residue" evidence="11">
    <location>
        <position position="1"/>
    </location>
</feature>
<dbReference type="GO" id="GO:0000287">
    <property type="term" value="F:magnesium ion binding"/>
    <property type="evidence" value="ECO:0007669"/>
    <property type="project" value="InterPro"/>
</dbReference>
<dbReference type="Gene3D" id="3.90.470.20">
    <property type="entry name" value="4'-phosphopantetheinyl transferase domain"/>
    <property type="match status" value="2"/>
</dbReference>
<comment type="similarity">
    <text evidence="1">Belongs to the P-Pant transferase superfamily. AcpS family.</text>
</comment>
<dbReference type="InterPro" id="IPR050559">
    <property type="entry name" value="P-Pant_transferase_sf"/>
</dbReference>
<organism evidence="11 12">
    <name type="scientific">Pristionchus fissidentatus</name>
    <dbReference type="NCBI Taxonomy" id="1538716"/>
    <lineage>
        <taxon>Eukaryota</taxon>
        <taxon>Metazoa</taxon>
        <taxon>Ecdysozoa</taxon>
        <taxon>Nematoda</taxon>
        <taxon>Chromadorea</taxon>
        <taxon>Rhabditida</taxon>
        <taxon>Rhabditina</taxon>
        <taxon>Diplogasteromorpha</taxon>
        <taxon>Diplogasteroidea</taxon>
        <taxon>Neodiplogasteridae</taxon>
        <taxon>Pristionchus</taxon>
    </lineage>
</organism>
<dbReference type="InterPro" id="IPR037143">
    <property type="entry name" value="4-PPantetheinyl_Trfase_dom_sf"/>
</dbReference>
<sequence length="294" mass="34074">SDQCKCSRWAVSLSHAFEHSQLEKLFRKGVQCITQEEFDKLSKMRHREDTLAALYGRLLLREGVRKFTNCNWEDITFGRTERGKPYTMTPESAKFGINISHQGNYVAFASSCTPRVGVDVMRLDKERNNKSADEYINSMAKSASVEELKQMRSQPTEAMKMTMFYRYWCLKEAILKATGEGIMQDLNRLDFRCDFADRYRQGCFITSTTMLEDGKLQRQWTFEESFIDNNHSAAICKEKRAPSYCVFAKDDEARIHFSKIAFESLLDHASVINAQPQDGLLAWEDFCSKPRKMF</sequence>
<dbReference type="PANTHER" id="PTHR12215">
    <property type="entry name" value="PHOSPHOPANTETHEINE TRANSFERASE"/>
    <property type="match status" value="1"/>
</dbReference>
<dbReference type="SUPFAM" id="SSF56214">
    <property type="entry name" value="4'-phosphopantetheinyl transferase"/>
    <property type="match status" value="2"/>
</dbReference>
<evidence type="ECO:0000256" key="1">
    <source>
        <dbReference type="ARBA" id="ARBA00006195"/>
    </source>
</evidence>
<evidence type="ECO:0000313" key="12">
    <source>
        <dbReference type="Proteomes" id="UP001432322"/>
    </source>
</evidence>
<reference evidence="11" key="1">
    <citation type="submission" date="2023-10" db="EMBL/GenBank/DDBJ databases">
        <title>Genome assembly of Pristionchus species.</title>
        <authorList>
            <person name="Yoshida K."/>
            <person name="Sommer R.J."/>
        </authorList>
    </citation>
    <scope>NUCLEOTIDE SEQUENCE</scope>
    <source>
        <strain evidence="11">RS5133</strain>
    </source>
</reference>
<dbReference type="Pfam" id="PF01648">
    <property type="entry name" value="ACPS"/>
    <property type="match status" value="1"/>
</dbReference>
<dbReference type="GO" id="GO:0008897">
    <property type="term" value="F:holo-[acyl-carrier-protein] synthase activity"/>
    <property type="evidence" value="ECO:0007669"/>
    <property type="project" value="UniProtKB-EC"/>
</dbReference>
<gene>
    <name evidence="11" type="ORF">PFISCL1PPCAC_27122</name>
</gene>
<feature type="domain" description="4'-phosphopantetheinyl transferase N-terminal" evidence="10">
    <location>
        <begin position="26"/>
        <end position="112"/>
    </location>
</feature>
<dbReference type="Proteomes" id="UP001432322">
    <property type="component" value="Unassembled WGS sequence"/>
</dbReference>
<proteinExistence type="inferred from homology"/>
<evidence type="ECO:0000256" key="7">
    <source>
        <dbReference type="ARBA" id="ARBA00048641"/>
    </source>
</evidence>
<dbReference type="InterPro" id="IPR055066">
    <property type="entry name" value="AASDHPPT_N"/>
</dbReference>
<dbReference type="Pfam" id="PF22624">
    <property type="entry name" value="AASDHPPT_N"/>
    <property type="match status" value="1"/>
</dbReference>
<dbReference type="AlphaFoldDB" id="A0AAV5WWJ1"/>
<dbReference type="FunFam" id="3.90.470.20:FF:000003">
    <property type="entry name" value="L-aminoadipate-semialdehyde dehydrogenase-phosphopantetheinyl transferase"/>
    <property type="match status" value="1"/>
</dbReference>
<evidence type="ECO:0000256" key="4">
    <source>
        <dbReference type="ARBA" id="ARBA00022679"/>
    </source>
</evidence>
<evidence type="ECO:0000256" key="6">
    <source>
        <dbReference type="ARBA" id="ARBA00033443"/>
    </source>
</evidence>
<dbReference type="PANTHER" id="PTHR12215:SF23">
    <property type="entry name" value="L-AMINOADIPATE-SEMIALDEHYDE DEHYDROGENASE-PHOSPHOPANTETHEINYL TRANSFERASE"/>
    <property type="match status" value="1"/>
</dbReference>
<accession>A0AAV5WWJ1</accession>
<keyword evidence="4" id="KW-0808">Transferase</keyword>
<evidence type="ECO:0000256" key="2">
    <source>
        <dbReference type="ARBA" id="ARBA00013172"/>
    </source>
</evidence>
<dbReference type="EMBL" id="BTSY01000007">
    <property type="protein sequence ID" value="GMT35825.1"/>
    <property type="molecule type" value="Genomic_DNA"/>
</dbReference>
<feature type="domain" description="4'-phosphopantetheinyl transferase" evidence="9">
    <location>
        <begin position="115"/>
        <end position="236"/>
    </location>
</feature>
<dbReference type="GO" id="GO:0005829">
    <property type="term" value="C:cytosol"/>
    <property type="evidence" value="ECO:0007669"/>
    <property type="project" value="TreeGrafter"/>
</dbReference>
<evidence type="ECO:0000256" key="3">
    <source>
        <dbReference type="ARBA" id="ARBA00016301"/>
    </source>
</evidence>
<evidence type="ECO:0000256" key="5">
    <source>
        <dbReference type="ARBA" id="ARBA00030484"/>
    </source>
</evidence>
<evidence type="ECO:0000259" key="9">
    <source>
        <dbReference type="Pfam" id="PF01648"/>
    </source>
</evidence>
<evidence type="ECO:0000259" key="10">
    <source>
        <dbReference type="Pfam" id="PF22624"/>
    </source>
</evidence>
<comment type="caution">
    <text evidence="11">The sequence shown here is derived from an EMBL/GenBank/DDBJ whole genome shotgun (WGS) entry which is preliminary data.</text>
</comment>
<dbReference type="EC" id="2.7.8.7" evidence="2"/>
<dbReference type="InterPro" id="IPR008278">
    <property type="entry name" value="4-PPantetheinyl_Trfase_dom"/>
</dbReference>
<protein>
    <recommendedName>
        <fullName evidence="3">L-aminoadipate-semialdehyde dehydrogenase-phosphopantetheinyl transferase</fullName>
        <ecNumber evidence="2">2.7.8.7</ecNumber>
    </recommendedName>
    <alternativeName>
        <fullName evidence="5">4'-phosphopantetheinyl transferase</fullName>
    </alternativeName>
    <alternativeName>
        <fullName evidence="6">Alpha-aminoadipic semialdehyde dehydrogenase-phosphopantetheinyl transferase</fullName>
    </alternativeName>
</protein>
<comment type="catalytic activity">
    <reaction evidence="8">
        <text>apo-[ACP] + acetyl-CoA = acetyl-[ACP] + adenosine 3',5'-bisphosphate + H(+)</text>
        <dbReference type="Rhea" id="RHEA:46564"/>
        <dbReference type="Rhea" id="RHEA-COMP:9621"/>
        <dbReference type="Rhea" id="RHEA-COMP:9690"/>
        <dbReference type="ChEBI" id="CHEBI:15378"/>
        <dbReference type="ChEBI" id="CHEBI:29999"/>
        <dbReference type="ChEBI" id="CHEBI:57288"/>
        <dbReference type="ChEBI" id="CHEBI:58343"/>
        <dbReference type="ChEBI" id="CHEBI:78446"/>
    </reaction>
    <physiologicalReaction direction="left-to-right" evidence="8">
        <dbReference type="Rhea" id="RHEA:46565"/>
    </physiologicalReaction>
</comment>
<evidence type="ECO:0000256" key="8">
    <source>
        <dbReference type="ARBA" id="ARBA00048794"/>
    </source>
</evidence>
<comment type="catalytic activity">
    <reaction evidence="7">
        <text>apo-[ACP] + CoA = holo-[ACP] + adenosine 3',5'-bisphosphate + H(+)</text>
        <dbReference type="Rhea" id="RHEA:12068"/>
        <dbReference type="Rhea" id="RHEA-COMP:9685"/>
        <dbReference type="Rhea" id="RHEA-COMP:9690"/>
        <dbReference type="ChEBI" id="CHEBI:15378"/>
        <dbReference type="ChEBI" id="CHEBI:29999"/>
        <dbReference type="ChEBI" id="CHEBI:57287"/>
        <dbReference type="ChEBI" id="CHEBI:58343"/>
        <dbReference type="ChEBI" id="CHEBI:64479"/>
        <dbReference type="EC" id="2.7.8.7"/>
    </reaction>
    <physiologicalReaction direction="left-to-right" evidence="7">
        <dbReference type="Rhea" id="RHEA:12069"/>
    </physiologicalReaction>
</comment>
<dbReference type="GO" id="GO:0019878">
    <property type="term" value="P:lysine biosynthetic process via aminoadipic acid"/>
    <property type="evidence" value="ECO:0007669"/>
    <property type="project" value="TreeGrafter"/>
</dbReference>
<evidence type="ECO:0000313" key="11">
    <source>
        <dbReference type="EMBL" id="GMT35825.1"/>
    </source>
</evidence>
<name>A0AAV5WWJ1_9BILA</name>